<dbReference type="Proteomes" id="UP000006729">
    <property type="component" value="Chromosome 2"/>
</dbReference>
<name>A0ACC0TCF5_POPTR</name>
<evidence type="ECO:0000313" key="1">
    <source>
        <dbReference type="EMBL" id="KAI9399220.1"/>
    </source>
</evidence>
<protein>
    <submittedName>
        <fullName evidence="1">Uncharacterized protein</fullName>
    </submittedName>
</protein>
<gene>
    <name evidence="1" type="ORF">POPTR_002G063601v4</name>
</gene>
<reference evidence="1 2" key="1">
    <citation type="journal article" date="2006" name="Science">
        <title>The genome of black cottonwood, Populus trichocarpa (Torr. &amp; Gray).</title>
        <authorList>
            <person name="Tuskan G.A."/>
            <person name="Difazio S."/>
            <person name="Jansson S."/>
            <person name="Bohlmann J."/>
            <person name="Grigoriev I."/>
            <person name="Hellsten U."/>
            <person name="Putnam N."/>
            <person name="Ralph S."/>
            <person name="Rombauts S."/>
            <person name="Salamov A."/>
            <person name="Schein J."/>
            <person name="Sterck L."/>
            <person name="Aerts A."/>
            <person name="Bhalerao R.R."/>
            <person name="Bhalerao R.P."/>
            <person name="Blaudez D."/>
            <person name="Boerjan W."/>
            <person name="Brun A."/>
            <person name="Brunner A."/>
            <person name="Busov V."/>
            <person name="Campbell M."/>
            <person name="Carlson J."/>
            <person name="Chalot M."/>
            <person name="Chapman J."/>
            <person name="Chen G.L."/>
            <person name="Cooper D."/>
            <person name="Coutinho P.M."/>
            <person name="Couturier J."/>
            <person name="Covert S."/>
            <person name="Cronk Q."/>
            <person name="Cunningham R."/>
            <person name="Davis J."/>
            <person name="Degroeve S."/>
            <person name="Dejardin A."/>
            <person name="Depamphilis C."/>
            <person name="Detter J."/>
            <person name="Dirks B."/>
            <person name="Dubchak I."/>
            <person name="Duplessis S."/>
            <person name="Ehlting J."/>
            <person name="Ellis B."/>
            <person name="Gendler K."/>
            <person name="Goodstein D."/>
            <person name="Gribskov M."/>
            <person name="Grimwood J."/>
            <person name="Groover A."/>
            <person name="Gunter L."/>
            <person name="Hamberger B."/>
            <person name="Heinze B."/>
            <person name="Helariutta Y."/>
            <person name="Henrissat B."/>
            <person name="Holligan D."/>
            <person name="Holt R."/>
            <person name="Huang W."/>
            <person name="Islam-Faridi N."/>
            <person name="Jones S."/>
            <person name="Jones-Rhoades M."/>
            <person name="Jorgensen R."/>
            <person name="Joshi C."/>
            <person name="Kangasjarvi J."/>
            <person name="Karlsson J."/>
            <person name="Kelleher C."/>
            <person name="Kirkpatrick R."/>
            <person name="Kirst M."/>
            <person name="Kohler A."/>
            <person name="Kalluri U."/>
            <person name="Larimer F."/>
            <person name="Leebens-Mack J."/>
            <person name="Leple J.C."/>
            <person name="Locascio P."/>
            <person name="Lou Y."/>
            <person name="Lucas S."/>
            <person name="Martin F."/>
            <person name="Montanini B."/>
            <person name="Napoli C."/>
            <person name="Nelson D.R."/>
            <person name="Nelson C."/>
            <person name="Nieminen K."/>
            <person name="Nilsson O."/>
            <person name="Pereda V."/>
            <person name="Peter G."/>
            <person name="Philippe R."/>
            <person name="Pilate G."/>
            <person name="Poliakov A."/>
            <person name="Razumovskaya J."/>
            <person name="Richardson P."/>
            <person name="Rinaldi C."/>
            <person name="Ritland K."/>
            <person name="Rouze P."/>
            <person name="Ryaboy D."/>
            <person name="Schmutz J."/>
            <person name="Schrader J."/>
            <person name="Segerman B."/>
            <person name="Shin H."/>
            <person name="Siddiqui A."/>
            <person name="Sterky F."/>
            <person name="Terry A."/>
            <person name="Tsai C.J."/>
            <person name="Uberbacher E."/>
            <person name="Unneberg P."/>
            <person name="Vahala J."/>
            <person name="Wall K."/>
            <person name="Wessler S."/>
            <person name="Yang G."/>
            <person name="Yin T."/>
            <person name="Douglas C."/>
            <person name="Marra M."/>
            <person name="Sandberg G."/>
            <person name="Van de Peer Y."/>
            <person name="Rokhsar D."/>
        </authorList>
    </citation>
    <scope>NUCLEOTIDE SEQUENCE [LARGE SCALE GENOMIC DNA]</scope>
    <source>
        <strain evidence="2">cv. Nisqually</strain>
    </source>
</reference>
<comment type="caution">
    <text evidence="1">The sequence shown here is derived from an EMBL/GenBank/DDBJ whole genome shotgun (WGS) entry which is preliminary data.</text>
</comment>
<dbReference type="EMBL" id="CM009291">
    <property type="protein sequence ID" value="KAI9399220.1"/>
    <property type="molecule type" value="Genomic_DNA"/>
</dbReference>
<organism evidence="1 2">
    <name type="scientific">Populus trichocarpa</name>
    <name type="common">Western balsam poplar</name>
    <name type="synonym">Populus balsamifera subsp. trichocarpa</name>
    <dbReference type="NCBI Taxonomy" id="3694"/>
    <lineage>
        <taxon>Eukaryota</taxon>
        <taxon>Viridiplantae</taxon>
        <taxon>Streptophyta</taxon>
        <taxon>Embryophyta</taxon>
        <taxon>Tracheophyta</taxon>
        <taxon>Spermatophyta</taxon>
        <taxon>Magnoliopsida</taxon>
        <taxon>eudicotyledons</taxon>
        <taxon>Gunneridae</taxon>
        <taxon>Pentapetalae</taxon>
        <taxon>rosids</taxon>
        <taxon>fabids</taxon>
        <taxon>Malpighiales</taxon>
        <taxon>Salicaceae</taxon>
        <taxon>Saliceae</taxon>
        <taxon>Populus</taxon>
    </lineage>
</organism>
<keyword evidence="2" id="KW-1185">Reference proteome</keyword>
<sequence>MCTVPLNTDLQFSKGKFEGIEQYARNKRIQVCNFCMLELHRSSPVMNSLDVVILWISPVFLMRMLFFGSFLIIFKFVSRFRFRN</sequence>
<accession>A0ACC0TCF5</accession>
<evidence type="ECO:0000313" key="2">
    <source>
        <dbReference type="Proteomes" id="UP000006729"/>
    </source>
</evidence>
<proteinExistence type="predicted"/>